<dbReference type="Gene3D" id="1.25.40.10">
    <property type="entry name" value="Tetratricopeptide repeat domain"/>
    <property type="match status" value="2"/>
</dbReference>
<evidence type="ECO:0008006" key="3">
    <source>
        <dbReference type="Google" id="ProtNLM"/>
    </source>
</evidence>
<sequence>MINKKRLLIFILLFITPIYLFSVDNYAEIDKNFKDKLSVMQNSSEVYVEYALFLLEHNFLHEAIEQLRKGLSFPDAEERDVMYWLSKSYAMIGANDLALFYAKEHYERNQTNEEALFEYIWLLHRNLKTEEAIDLAHLAYEKNTYSFILASFLAILYGEINKYELAIHYYQDAEELAYVLGIDDLSLISNYYNQYLLEINFLQFKKAQEILEKALAIDPMNPLLLRSFGNFYHQQMNFSLALAYYQESERQEIIYTKEKKTLRTPLSKLELLTLYLDFNLINEAESIRKEIKREKENRTWMRGYGINHYFFDALWYEEELHYWLITKEENKHKIARNFWQQLIQYKNKFTLSIDIRRARTKRERSHLLALEYAKKNQHLENSAYYYLMLNDRRLFVGQLPITSHSPKSLLYKEIDYATKYRDKTKLFMLLDNLQLPYQNKEKVLIIKNILINTKLKKGEHKILIEELYRLTPHLSQPFGMFFEIDMENISSKNQKKIKRALKRIGVKEESSPFLLRIEEAEEELRILLFEDSVLRKEWQVKHYGYRHWRILAENIRKELFASV</sequence>
<reference evidence="1" key="1">
    <citation type="submission" date="2020-03" db="EMBL/GenBank/DDBJ databases">
        <title>Spirochaetal bacteria isolated from arthropods constitute a novel genus Entomospira genus novum within the order Spirochaetales.</title>
        <authorList>
            <person name="Grana-Miraglia L."/>
            <person name="Sikutova S."/>
            <person name="Fingerle V."/>
            <person name="Sing A."/>
            <person name="Castillo-Ramirez S."/>
            <person name="Margos G."/>
            <person name="Rudolf I."/>
        </authorList>
    </citation>
    <scope>NUCLEOTIDE SEQUENCE</scope>
    <source>
        <strain evidence="1">BR149</strain>
    </source>
</reference>
<proteinExistence type="predicted"/>
<gene>
    <name evidence="1" type="ORF">HCT48_03770</name>
</gene>
<dbReference type="AlphaFoldDB" id="A0A968GGD7"/>
<evidence type="ECO:0000313" key="2">
    <source>
        <dbReference type="Proteomes" id="UP000778951"/>
    </source>
</evidence>
<organism evidence="1 2">
    <name type="scientific">Entomospira culicis</name>
    <dbReference type="NCBI Taxonomy" id="2719989"/>
    <lineage>
        <taxon>Bacteria</taxon>
        <taxon>Pseudomonadati</taxon>
        <taxon>Spirochaetota</taxon>
        <taxon>Spirochaetia</taxon>
        <taxon>Spirochaetales</taxon>
        <taxon>Spirochaetaceae</taxon>
        <taxon>Entomospira</taxon>
    </lineage>
</organism>
<protein>
    <recommendedName>
        <fullName evidence="3">Tetratricopeptide repeat protein</fullName>
    </recommendedName>
</protein>
<dbReference type="InterPro" id="IPR011990">
    <property type="entry name" value="TPR-like_helical_dom_sf"/>
</dbReference>
<keyword evidence="2" id="KW-1185">Reference proteome</keyword>
<dbReference type="SUPFAM" id="SSF48452">
    <property type="entry name" value="TPR-like"/>
    <property type="match status" value="1"/>
</dbReference>
<name>A0A968GGD7_9SPIO</name>
<evidence type="ECO:0000313" key="1">
    <source>
        <dbReference type="EMBL" id="NIZ69331.1"/>
    </source>
</evidence>
<dbReference type="EMBL" id="JAATLM010000001">
    <property type="protein sequence ID" value="NIZ69331.1"/>
    <property type="molecule type" value="Genomic_DNA"/>
</dbReference>
<comment type="caution">
    <text evidence="1">The sequence shown here is derived from an EMBL/GenBank/DDBJ whole genome shotgun (WGS) entry which is preliminary data.</text>
</comment>
<dbReference type="RefSeq" id="WP_167695425.1">
    <property type="nucleotide sequence ID" value="NZ_CP118181.1"/>
</dbReference>
<dbReference type="Proteomes" id="UP000778951">
    <property type="component" value="Unassembled WGS sequence"/>
</dbReference>
<accession>A0A968GGD7</accession>